<organism evidence="2 3">
    <name type="scientific">Strongyloides papillosus</name>
    <name type="common">Intestinal threadworm</name>
    <dbReference type="NCBI Taxonomy" id="174720"/>
    <lineage>
        <taxon>Eukaryota</taxon>
        <taxon>Metazoa</taxon>
        <taxon>Ecdysozoa</taxon>
        <taxon>Nematoda</taxon>
        <taxon>Chromadorea</taxon>
        <taxon>Rhabditida</taxon>
        <taxon>Tylenchina</taxon>
        <taxon>Panagrolaimomorpha</taxon>
        <taxon>Strongyloidoidea</taxon>
        <taxon>Strongyloididae</taxon>
        <taxon>Strongyloides</taxon>
    </lineage>
</organism>
<name>A0A0N5B9B6_STREA</name>
<comment type="similarity">
    <text evidence="1">Belongs to the SNF7 family.</text>
</comment>
<dbReference type="STRING" id="174720.A0A0N5B9B6"/>
<dbReference type="Gene3D" id="6.10.140.1230">
    <property type="match status" value="1"/>
</dbReference>
<dbReference type="InterPro" id="IPR005024">
    <property type="entry name" value="Snf7_fam"/>
</dbReference>
<dbReference type="Proteomes" id="UP000046392">
    <property type="component" value="Unplaced"/>
</dbReference>
<reference evidence="3" key="1">
    <citation type="submission" date="2017-02" db="UniProtKB">
        <authorList>
            <consortium name="WormBaseParasite"/>
        </authorList>
    </citation>
    <scope>IDENTIFICATION</scope>
</reference>
<dbReference type="GO" id="GO:0007034">
    <property type="term" value="P:vacuolar transport"/>
    <property type="evidence" value="ECO:0007669"/>
    <property type="project" value="InterPro"/>
</dbReference>
<accession>A0A0N5B9B6</accession>
<dbReference type="WBParaSite" id="SPAL_0000263200.1">
    <property type="protein sequence ID" value="SPAL_0000263200.1"/>
    <property type="gene ID" value="SPAL_0000263200"/>
</dbReference>
<keyword evidence="2" id="KW-1185">Reference proteome</keyword>
<proteinExistence type="inferred from homology"/>
<protein>
    <submittedName>
        <fullName evidence="3">Uncharacterized protein</fullName>
    </submittedName>
</protein>
<sequence length="178" mass="20777">MAEGEQRNSEMMIEILRNIRDSISVIIHELNKVKKSLEASEKKYILHIKKVKNTNHKDCILNMVKILAVSRHFFEKIRMIKAILRSVSLESSSWIRRMSSNHTMRPSAIAIKKMQKKINIAQKHIPSINFLNVFSMMETKEEITSDKIDNIFEGFEDYEELESILEKFLVDLGIKVEA</sequence>
<evidence type="ECO:0000256" key="1">
    <source>
        <dbReference type="ARBA" id="ARBA00006190"/>
    </source>
</evidence>
<evidence type="ECO:0000313" key="3">
    <source>
        <dbReference type="WBParaSite" id="SPAL_0000263200.1"/>
    </source>
</evidence>
<dbReference type="AlphaFoldDB" id="A0A0N5B9B6"/>
<dbReference type="Pfam" id="PF03357">
    <property type="entry name" value="Snf7"/>
    <property type="match status" value="1"/>
</dbReference>
<evidence type="ECO:0000313" key="2">
    <source>
        <dbReference type="Proteomes" id="UP000046392"/>
    </source>
</evidence>